<feature type="domain" description="S1-like" evidence="6">
    <location>
        <begin position="15"/>
        <end position="90"/>
    </location>
</feature>
<evidence type="ECO:0000313" key="7">
    <source>
        <dbReference type="EMBL" id="JAT28813.1"/>
    </source>
</evidence>
<dbReference type="PROSITE" id="PS50832">
    <property type="entry name" value="S1_IF1_TYPE"/>
    <property type="match status" value="1"/>
</dbReference>
<evidence type="ECO:0000256" key="3">
    <source>
        <dbReference type="ARBA" id="ARBA00022884"/>
    </source>
</evidence>
<dbReference type="EMBL" id="GEBQ01011164">
    <property type="protein sequence ID" value="JAT28813.1"/>
    <property type="molecule type" value="Transcribed_RNA"/>
</dbReference>
<evidence type="ECO:0000313" key="8">
    <source>
        <dbReference type="EMBL" id="JAT38560.1"/>
    </source>
</evidence>
<proteinExistence type="inferred from homology"/>
<accession>A0A1B6LYQ9</accession>
<dbReference type="PANTHER" id="PTHR21641">
    <property type="entry name" value="TRANSLATION INITIATION FACTOR-RELATED"/>
    <property type="match status" value="1"/>
</dbReference>
<dbReference type="InterPro" id="IPR006196">
    <property type="entry name" value="RNA-binding_domain_S1_IF1"/>
</dbReference>
<gene>
    <name evidence="8" type="ORF">g.9669</name>
    <name evidence="7" type="ORF">g.9670</name>
</gene>
<evidence type="ECO:0000256" key="5">
    <source>
        <dbReference type="PROSITE-ProRule" id="PRU00181"/>
    </source>
</evidence>
<dbReference type="GO" id="GO:0003743">
    <property type="term" value="F:translation initiation factor activity"/>
    <property type="evidence" value="ECO:0007669"/>
    <property type="project" value="UniProtKB-UniRule"/>
</dbReference>
<dbReference type="EMBL" id="GEBQ01001417">
    <property type="protein sequence ID" value="JAT38560.1"/>
    <property type="molecule type" value="Transcribed_RNA"/>
</dbReference>
<dbReference type="AlphaFoldDB" id="A0A1B6LYQ9"/>
<dbReference type="InterPro" id="IPR039294">
    <property type="entry name" value="EIF1AD"/>
</dbReference>
<dbReference type="SMART" id="SM00652">
    <property type="entry name" value="eIF1a"/>
    <property type="match status" value="1"/>
</dbReference>
<dbReference type="GO" id="GO:0003723">
    <property type="term" value="F:RNA binding"/>
    <property type="evidence" value="ECO:0007669"/>
    <property type="project" value="UniProtKB-KW"/>
</dbReference>
<dbReference type="GO" id="GO:0005634">
    <property type="term" value="C:nucleus"/>
    <property type="evidence" value="ECO:0007669"/>
    <property type="project" value="TreeGrafter"/>
</dbReference>
<dbReference type="PANTHER" id="PTHR21641:SF0">
    <property type="entry name" value="RNA-BINDING PROTEIN EIF1AD-RELATED"/>
    <property type="match status" value="1"/>
</dbReference>
<dbReference type="SUPFAM" id="SSF50249">
    <property type="entry name" value="Nucleic acid-binding proteins"/>
    <property type="match status" value="1"/>
</dbReference>
<dbReference type="InterPro" id="IPR001253">
    <property type="entry name" value="TIF_eIF-1A"/>
</dbReference>
<keyword evidence="5" id="KW-0648">Protein biosynthesis</keyword>
<name>A0A1B6LYQ9_9HEMI</name>
<evidence type="ECO:0000256" key="4">
    <source>
        <dbReference type="ARBA" id="ARBA00031998"/>
    </source>
</evidence>
<protein>
    <recommendedName>
        <fullName evidence="2">Probable RNA-binding protein EIF1AD</fullName>
    </recommendedName>
    <alternativeName>
        <fullName evidence="4">Eukaryotic translation initiation factor 1A domain-containing protein</fullName>
    </alternativeName>
</protein>
<sequence>MSSSTKRKHVYAEQQQAELRVPSEGQQIVRVKAGRGNNLHDVENASGDVFLVSMPSKFRRSVWVKRGDYVLVESILEGDKVKAEIITVLTKHHIRFFKDRNCWPDRFIEEERPAVQPPDYILSSSSSDEE</sequence>
<keyword evidence="5" id="KW-0396">Initiation factor</keyword>
<evidence type="ECO:0000259" key="6">
    <source>
        <dbReference type="PROSITE" id="PS50832"/>
    </source>
</evidence>
<evidence type="ECO:0000256" key="1">
    <source>
        <dbReference type="ARBA" id="ARBA00007340"/>
    </source>
</evidence>
<comment type="similarity">
    <text evidence="1">Belongs to the EIF1AD family.</text>
</comment>
<reference evidence="7" key="1">
    <citation type="submission" date="2015-11" db="EMBL/GenBank/DDBJ databases">
        <title>De novo transcriptome assembly of four potential Pierce s Disease insect vectors from Arizona vineyards.</title>
        <authorList>
            <person name="Tassone E.E."/>
        </authorList>
    </citation>
    <scope>NUCLEOTIDE SEQUENCE</scope>
</reference>
<dbReference type="InterPro" id="IPR012340">
    <property type="entry name" value="NA-bd_OB-fold"/>
</dbReference>
<dbReference type="Gene3D" id="2.40.50.140">
    <property type="entry name" value="Nucleic acid-binding proteins"/>
    <property type="match status" value="1"/>
</dbReference>
<keyword evidence="3" id="KW-0694">RNA-binding</keyword>
<dbReference type="Pfam" id="PF01176">
    <property type="entry name" value="eIF-1a"/>
    <property type="match status" value="1"/>
</dbReference>
<organism evidence="7">
    <name type="scientific">Graphocephala atropunctata</name>
    <dbReference type="NCBI Taxonomy" id="36148"/>
    <lineage>
        <taxon>Eukaryota</taxon>
        <taxon>Metazoa</taxon>
        <taxon>Ecdysozoa</taxon>
        <taxon>Arthropoda</taxon>
        <taxon>Hexapoda</taxon>
        <taxon>Insecta</taxon>
        <taxon>Pterygota</taxon>
        <taxon>Neoptera</taxon>
        <taxon>Paraneoptera</taxon>
        <taxon>Hemiptera</taxon>
        <taxon>Auchenorrhyncha</taxon>
        <taxon>Membracoidea</taxon>
        <taxon>Cicadellidae</taxon>
        <taxon>Cicadellinae</taxon>
        <taxon>Cicadellini</taxon>
        <taxon>Graphocephala</taxon>
    </lineage>
</organism>
<evidence type="ECO:0000256" key="2">
    <source>
        <dbReference type="ARBA" id="ARBA00020989"/>
    </source>
</evidence>